<evidence type="ECO:0000256" key="1">
    <source>
        <dbReference type="SAM" id="MobiDB-lite"/>
    </source>
</evidence>
<proteinExistence type="predicted"/>
<name>A0A9W9Y836_9CNID</name>
<protein>
    <submittedName>
        <fullName evidence="2">Uncharacterized protein</fullName>
    </submittedName>
</protein>
<dbReference type="AlphaFoldDB" id="A0A9W9Y836"/>
<dbReference type="EMBL" id="MU827822">
    <property type="protein sequence ID" value="KAJ7321799.1"/>
    <property type="molecule type" value="Genomic_DNA"/>
</dbReference>
<dbReference type="Proteomes" id="UP001163046">
    <property type="component" value="Unassembled WGS sequence"/>
</dbReference>
<organism evidence="2 3">
    <name type="scientific">Desmophyllum pertusum</name>
    <dbReference type="NCBI Taxonomy" id="174260"/>
    <lineage>
        <taxon>Eukaryota</taxon>
        <taxon>Metazoa</taxon>
        <taxon>Cnidaria</taxon>
        <taxon>Anthozoa</taxon>
        <taxon>Hexacorallia</taxon>
        <taxon>Scleractinia</taxon>
        <taxon>Caryophylliina</taxon>
        <taxon>Caryophylliidae</taxon>
        <taxon>Desmophyllum</taxon>
    </lineage>
</organism>
<reference evidence="2" key="1">
    <citation type="submission" date="2023-01" db="EMBL/GenBank/DDBJ databases">
        <title>Genome assembly of the deep-sea coral Lophelia pertusa.</title>
        <authorList>
            <person name="Herrera S."/>
            <person name="Cordes E."/>
        </authorList>
    </citation>
    <scope>NUCLEOTIDE SEQUENCE</scope>
    <source>
        <strain evidence="2">USNM1676648</strain>
        <tissue evidence="2">Polyp</tissue>
    </source>
</reference>
<feature type="compositionally biased region" description="Polar residues" evidence="1">
    <location>
        <begin position="33"/>
        <end position="43"/>
    </location>
</feature>
<feature type="compositionally biased region" description="Polar residues" evidence="1">
    <location>
        <begin position="55"/>
        <end position="68"/>
    </location>
</feature>
<keyword evidence="3" id="KW-1185">Reference proteome</keyword>
<accession>A0A9W9Y836</accession>
<evidence type="ECO:0000313" key="3">
    <source>
        <dbReference type="Proteomes" id="UP001163046"/>
    </source>
</evidence>
<feature type="region of interest" description="Disordered" evidence="1">
    <location>
        <begin position="33"/>
        <end position="68"/>
    </location>
</feature>
<comment type="caution">
    <text evidence="2">The sequence shown here is derived from an EMBL/GenBank/DDBJ whole genome shotgun (WGS) entry which is preliminary data.</text>
</comment>
<sequence>MISGKGKNITLEKQTSESTYNWMGSTFSAGAFKSLSTNRGTNTRKTEKPAATEVQGDQESPCEANNSSFSLPLKTGGVRVFQRLSALEKHLSLEKCHQVFGEAVFDGPC</sequence>
<gene>
    <name evidence="2" type="ORF">OS493_033650</name>
</gene>
<evidence type="ECO:0000313" key="2">
    <source>
        <dbReference type="EMBL" id="KAJ7321799.1"/>
    </source>
</evidence>